<dbReference type="PROSITE" id="PS00267">
    <property type="entry name" value="TACHYKININ"/>
    <property type="match status" value="1"/>
</dbReference>
<evidence type="ECO:0000256" key="4">
    <source>
        <dbReference type="ARBA" id="ARBA00022685"/>
    </source>
</evidence>
<dbReference type="GeneID" id="108720096"/>
<dbReference type="RefSeq" id="XP_041423418.1">
    <property type="nucleotide sequence ID" value="XM_041567484.1"/>
</dbReference>
<dbReference type="PANTHER" id="PTHR11250:SF0">
    <property type="entry name" value="TACHYKININ PRECURSOR 1"/>
    <property type="match status" value="1"/>
</dbReference>
<keyword evidence="6" id="KW-0027">Amidation</keyword>
<dbReference type="InterPro" id="IPR013055">
    <property type="entry name" value="Tachy_Neuro_lke_CS"/>
</dbReference>
<dbReference type="GO" id="GO:0005576">
    <property type="term" value="C:extracellular region"/>
    <property type="evidence" value="ECO:0007669"/>
    <property type="project" value="UniProtKB-SubCell"/>
</dbReference>
<evidence type="ECO:0000256" key="2">
    <source>
        <dbReference type="ARBA" id="ARBA00007518"/>
    </source>
</evidence>
<evidence type="ECO:0000256" key="7">
    <source>
        <dbReference type="SAM" id="MobiDB-lite"/>
    </source>
</evidence>
<sequence length="274" mass="30911">MLRKAEFVCIALLLTFFLLILTSAYYFFHVSYNLEGNNVSRQIVLCIISKHPGHIISNPVHVFSKSVASDHEGTCAVFPWAGLAHRKNWLRMVCSSSCDWFVYLFCDKSQIKKMNTVLACLIVLLTASQTLAEEMEFNEDSYWPYSDQIQADFVEGPVFERYLLRPERKPKSEVFYTSMGKRNSEKRETSLKRNKVFFGLMSKKGSTSGNDFIGLMGKRTLTTGKDFVGLMGKRALTSGNNFNGLMGKRALTSAMQPPASPRPTPVLGKSLKKE</sequence>
<reference evidence="9" key="1">
    <citation type="submission" date="2025-08" db="UniProtKB">
        <authorList>
            <consortium name="RefSeq"/>
        </authorList>
    </citation>
    <scope>IDENTIFICATION</scope>
    <source>
        <strain evidence="9">J_2021</strain>
        <tissue evidence="9">Erythrocytes</tissue>
    </source>
</reference>
<comment type="similarity">
    <text evidence="2">Belongs to the tachykinin family.</text>
</comment>
<keyword evidence="3" id="KW-0964">Secreted</keyword>
<protein>
    <submittedName>
        <fullName evidence="9">Uncharacterized protein LOC108720096 isoform X1</fullName>
    </submittedName>
</protein>
<dbReference type="PANTHER" id="PTHR11250">
    <property type="entry name" value="TACHYKININ"/>
    <property type="match status" value="1"/>
</dbReference>
<evidence type="ECO:0000313" key="8">
    <source>
        <dbReference type="Proteomes" id="UP000186698"/>
    </source>
</evidence>
<dbReference type="Proteomes" id="UP000186698">
    <property type="component" value="Chromosome 6S"/>
</dbReference>
<evidence type="ECO:0000256" key="1">
    <source>
        <dbReference type="ARBA" id="ARBA00004613"/>
    </source>
</evidence>
<keyword evidence="4" id="KW-0165">Cleavage on pair of basic residues</keyword>
<evidence type="ECO:0000313" key="9">
    <source>
        <dbReference type="RefSeq" id="XP_041423418.1"/>
    </source>
</evidence>
<gene>
    <name evidence="9" type="primary">LOC108720096</name>
</gene>
<keyword evidence="8" id="KW-1185">Reference proteome</keyword>
<evidence type="ECO:0000256" key="5">
    <source>
        <dbReference type="ARBA" id="ARBA00022729"/>
    </source>
</evidence>
<evidence type="ECO:0000256" key="3">
    <source>
        <dbReference type="ARBA" id="ARBA00022525"/>
    </source>
</evidence>
<name>A0A8J1L1M1_XENLA</name>
<dbReference type="AlphaFoldDB" id="A0A8J1L1M1"/>
<organism evidence="8 9">
    <name type="scientific">Xenopus laevis</name>
    <name type="common">African clawed frog</name>
    <dbReference type="NCBI Taxonomy" id="8355"/>
    <lineage>
        <taxon>Eukaryota</taxon>
        <taxon>Metazoa</taxon>
        <taxon>Chordata</taxon>
        <taxon>Craniata</taxon>
        <taxon>Vertebrata</taxon>
        <taxon>Euteleostomi</taxon>
        <taxon>Amphibia</taxon>
        <taxon>Batrachia</taxon>
        <taxon>Anura</taxon>
        <taxon>Pipoidea</taxon>
        <taxon>Pipidae</taxon>
        <taxon>Xenopodinae</taxon>
        <taxon>Xenopus</taxon>
        <taxon>Xenopus</taxon>
    </lineage>
</organism>
<accession>A0A8J1L1M1</accession>
<comment type="subcellular location">
    <subcellularLocation>
        <location evidence="1">Secreted</location>
    </subcellularLocation>
</comment>
<feature type="region of interest" description="Disordered" evidence="7">
    <location>
        <begin position="251"/>
        <end position="274"/>
    </location>
</feature>
<evidence type="ECO:0000256" key="6">
    <source>
        <dbReference type="ARBA" id="ARBA00022815"/>
    </source>
</evidence>
<keyword evidence="5" id="KW-0732">Signal</keyword>
<proteinExistence type="inferred from homology"/>